<proteinExistence type="predicted"/>
<dbReference type="OrthoDB" id="956531at2"/>
<dbReference type="Proteomes" id="UP000441754">
    <property type="component" value="Unassembled WGS sequence"/>
</dbReference>
<organism evidence="1 2">
    <name type="scientific">Larkinella terrae</name>
    <dbReference type="NCBI Taxonomy" id="2025311"/>
    <lineage>
        <taxon>Bacteria</taxon>
        <taxon>Pseudomonadati</taxon>
        <taxon>Bacteroidota</taxon>
        <taxon>Cytophagia</taxon>
        <taxon>Cytophagales</taxon>
        <taxon>Spirosomataceae</taxon>
        <taxon>Larkinella</taxon>
    </lineage>
</organism>
<protein>
    <submittedName>
        <fullName evidence="1">Uncharacterized protein</fullName>
    </submittedName>
</protein>
<dbReference type="EMBL" id="WJXZ01000014">
    <property type="protein sequence ID" value="MRS65314.1"/>
    <property type="molecule type" value="Genomic_DNA"/>
</dbReference>
<sequence>MTITFEPVQLPFKVGDTIFVNEKHDQRLDNKVGESVPFFEGEIERIFFDGRLEEMSVVIEPVDVFEMKVSTAVYVVKPTGQYSDLMRLPVKITIPVKEPKLFASEEELRNYLHDRDQIQQNIMPNHPE</sequence>
<accession>A0A7K0EU26</accession>
<evidence type="ECO:0000313" key="1">
    <source>
        <dbReference type="EMBL" id="MRS65314.1"/>
    </source>
</evidence>
<dbReference type="RefSeq" id="WP_154178597.1">
    <property type="nucleotide sequence ID" value="NZ_WJXZ01000014.1"/>
</dbReference>
<reference evidence="1 2" key="1">
    <citation type="journal article" date="2018" name="Antonie Van Leeuwenhoek">
        <title>Larkinella terrae sp. nov., isolated from soil on Jeju Island, South Korea.</title>
        <authorList>
            <person name="Ten L.N."/>
            <person name="Jeon J."/>
            <person name="Park S.J."/>
            <person name="Park S."/>
            <person name="Lee S.Y."/>
            <person name="Kim M.K."/>
            <person name="Jung H.Y."/>
        </authorList>
    </citation>
    <scope>NUCLEOTIDE SEQUENCE [LARGE SCALE GENOMIC DNA]</scope>
    <source>
        <strain evidence="1 2">KCTC 52001</strain>
    </source>
</reference>
<dbReference type="AlphaFoldDB" id="A0A7K0EU26"/>
<name>A0A7K0EU26_9BACT</name>
<gene>
    <name evidence="1" type="ORF">GJJ30_28720</name>
</gene>
<evidence type="ECO:0000313" key="2">
    <source>
        <dbReference type="Proteomes" id="UP000441754"/>
    </source>
</evidence>
<comment type="caution">
    <text evidence="1">The sequence shown here is derived from an EMBL/GenBank/DDBJ whole genome shotgun (WGS) entry which is preliminary data.</text>
</comment>
<keyword evidence="2" id="KW-1185">Reference proteome</keyword>